<proteinExistence type="predicted"/>
<evidence type="ECO:0000256" key="1">
    <source>
        <dbReference type="SAM" id="MobiDB-lite"/>
    </source>
</evidence>
<accession>A0A382EH01</accession>
<feature type="region of interest" description="Disordered" evidence="1">
    <location>
        <begin position="1"/>
        <end position="32"/>
    </location>
</feature>
<name>A0A382EH01_9ZZZZ</name>
<protein>
    <submittedName>
        <fullName evidence="2">Uncharacterized protein</fullName>
    </submittedName>
</protein>
<dbReference type="AlphaFoldDB" id="A0A382EH01"/>
<feature type="compositionally biased region" description="Basic residues" evidence="1">
    <location>
        <begin position="9"/>
        <end position="32"/>
    </location>
</feature>
<gene>
    <name evidence="2" type="ORF">METZ01_LOCUS202804</name>
</gene>
<dbReference type="EMBL" id="UINC01044456">
    <property type="protein sequence ID" value="SVB49950.1"/>
    <property type="molecule type" value="Genomic_DNA"/>
</dbReference>
<reference evidence="2" key="1">
    <citation type="submission" date="2018-05" db="EMBL/GenBank/DDBJ databases">
        <authorList>
            <person name="Lanie J.A."/>
            <person name="Ng W.-L."/>
            <person name="Kazmierczak K.M."/>
            <person name="Andrzejewski T.M."/>
            <person name="Davidsen T.M."/>
            <person name="Wayne K.J."/>
            <person name="Tettelin H."/>
            <person name="Glass J.I."/>
            <person name="Rusch D."/>
            <person name="Podicherti R."/>
            <person name="Tsui H.-C.T."/>
            <person name="Winkler M.E."/>
        </authorList>
    </citation>
    <scope>NUCLEOTIDE SEQUENCE</scope>
</reference>
<sequence>MSKGMDKKKNTKGKPKKSIKDKKAAKKAKKNK</sequence>
<organism evidence="2">
    <name type="scientific">marine metagenome</name>
    <dbReference type="NCBI Taxonomy" id="408172"/>
    <lineage>
        <taxon>unclassified sequences</taxon>
        <taxon>metagenomes</taxon>
        <taxon>ecological metagenomes</taxon>
    </lineage>
</organism>
<evidence type="ECO:0000313" key="2">
    <source>
        <dbReference type="EMBL" id="SVB49950.1"/>
    </source>
</evidence>